<sequence>MCAHELTHISLDWDLDQLVVSLDPLPQFVISLVDRDLTELVVN</sequence>
<proteinExistence type="predicted"/>
<name>A0A1E5VXD0_9POAL</name>
<evidence type="ECO:0000313" key="2">
    <source>
        <dbReference type="Proteomes" id="UP000095767"/>
    </source>
</evidence>
<evidence type="ECO:0000313" key="1">
    <source>
        <dbReference type="EMBL" id="OEL29756.1"/>
    </source>
</evidence>
<protein>
    <submittedName>
        <fullName evidence="1">Uncharacterized protein</fullName>
    </submittedName>
</protein>
<dbReference type="Proteomes" id="UP000095767">
    <property type="component" value="Unassembled WGS sequence"/>
</dbReference>
<organism evidence="1 2">
    <name type="scientific">Dichanthelium oligosanthes</name>
    <dbReference type="NCBI Taxonomy" id="888268"/>
    <lineage>
        <taxon>Eukaryota</taxon>
        <taxon>Viridiplantae</taxon>
        <taxon>Streptophyta</taxon>
        <taxon>Embryophyta</taxon>
        <taxon>Tracheophyta</taxon>
        <taxon>Spermatophyta</taxon>
        <taxon>Magnoliopsida</taxon>
        <taxon>Liliopsida</taxon>
        <taxon>Poales</taxon>
        <taxon>Poaceae</taxon>
        <taxon>PACMAD clade</taxon>
        <taxon>Panicoideae</taxon>
        <taxon>Panicodae</taxon>
        <taxon>Paniceae</taxon>
        <taxon>Dichantheliinae</taxon>
        <taxon>Dichanthelium</taxon>
    </lineage>
</organism>
<dbReference type="AlphaFoldDB" id="A0A1E5VXD0"/>
<keyword evidence="2" id="KW-1185">Reference proteome</keyword>
<comment type="caution">
    <text evidence="1">The sequence shown here is derived from an EMBL/GenBank/DDBJ whole genome shotgun (WGS) entry which is preliminary data.</text>
</comment>
<reference evidence="1 2" key="1">
    <citation type="submission" date="2016-09" db="EMBL/GenBank/DDBJ databases">
        <title>The draft genome of Dichanthelium oligosanthes: A C3 panicoid grass species.</title>
        <authorList>
            <person name="Studer A.J."/>
            <person name="Schnable J.C."/>
            <person name="Brutnell T.P."/>
        </authorList>
    </citation>
    <scope>NUCLEOTIDE SEQUENCE [LARGE SCALE GENOMIC DNA]</scope>
    <source>
        <strain evidence="2">cv. Kellogg 1175</strain>
        <tissue evidence="1">Leaf</tissue>
    </source>
</reference>
<gene>
    <name evidence="1" type="ORF">BAE44_0009224</name>
</gene>
<dbReference type="EMBL" id="LWDX02026957">
    <property type="protein sequence ID" value="OEL29756.1"/>
    <property type="molecule type" value="Genomic_DNA"/>
</dbReference>
<accession>A0A1E5VXD0</accession>